<evidence type="ECO:0000256" key="1">
    <source>
        <dbReference type="ARBA" id="ARBA00001971"/>
    </source>
</evidence>
<comment type="cofactor">
    <cofactor evidence="1">
        <name>heme</name>
        <dbReference type="ChEBI" id="CHEBI:30413"/>
    </cofactor>
</comment>
<dbReference type="InterPro" id="IPR036396">
    <property type="entry name" value="Cyt_P450_sf"/>
</dbReference>
<dbReference type="AlphaFoldDB" id="A0A9P3PGV0"/>
<dbReference type="GO" id="GO:0004497">
    <property type="term" value="F:monooxygenase activity"/>
    <property type="evidence" value="ECO:0007669"/>
    <property type="project" value="InterPro"/>
</dbReference>
<accession>A0A9P3PGV0</accession>
<feature type="chain" id="PRO_5040135847" description="Cytochrome P450" evidence="5">
    <location>
        <begin position="24"/>
        <end position="428"/>
    </location>
</feature>
<evidence type="ECO:0000256" key="4">
    <source>
        <dbReference type="ARBA" id="ARBA00023004"/>
    </source>
</evidence>
<dbReference type="OrthoDB" id="3366823at2759"/>
<dbReference type="Pfam" id="PF00067">
    <property type="entry name" value="p450"/>
    <property type="match status" value="1"/>
</dbReference>
<keyword evidence="3" id="KW-0479">Metal-binding</keyword>
<sequence>MFATIAAAFAAFILVLMLRKTKSQHSTNEPPLLPASLPIFGHALSYAFAFERLYKAVKGFSPDNRPVSLDLMGQRIYLVLSRQDTDAVCKEKTRLAYGPFLDWALPRILGISEHGLRALRQDVDGPHTSIYDRSMSIVRGGLKEGSSLNEFTQSFLTHLQKGLEEIDRTLDDQGELRVPLFLWTYRLAGSSSSHAMLGPQLLDYDKELLDRNRQFEDGFFLFALGLPRLLIKNAWTNRARIHEAFGVSHRNRLTCSDQKAAWWVDESERLSADVGQTDDDVGITTFGFWHALESNPNNLAFWMLAHIVTIPGLINHLRRETSAAFETNTSVLIDLDHILDEGRCPLLHSTYHEALRFTSSATVARLVVEDTVISGYTLLKNGVVLCPARPQHFAEDIWGQDADQFVPDRFIRNPATKYRMESAFLHSI</sequence>
<evidence type="ECO:0008006" key="8">
    <source>
        <dbReference type="Google" id="ProtNLM"/>
    </source>
</evidence>
<keyword evidence="5" id="KW-0732">Signal</keyword>
<gene>
    <name evidence="6" type="ORF">LshimejAT787_0207690</name>
</gene>
<dbReference type="InterPro" id="IPR053007">
    <property type="entry name" value="CYP450_monoxygenase_sec-met"/>
</dbReference>
<evidence type="ECO:0000256" key="5">
    <source>
        <dbReference type="SAM" id="SignalP"/>
    </source>
</evidence>
<dbReference type="Proteomes" id="UP001063166">
    <property type="component" value="Unassembled WGS sequence"/>
</dbReference>
<proteinExistence type="inferred from homology"/>
<dbReference type="GO" id="GO:0016705">
    <property type="term" value="F:oxidoreductase activity, acting on paired donors, with incorporation or reduction of molecular oxygen"/>
    <property type="evidence" value="ECO:0007669"/>
    <property type="project" value="InterPro"/>
</dbReference>
<evidence type="ECO:0000256" key="3">
    <source>
        <dbReference type="ARBA" id="ARBA00022723"/>
    </source>
</evidence>
<dbReference type="InterPro" id="IPR002403">
    <property type="entry name" value="Cyt_P450_E_grp-IV"/>
</dbReference>
<dbReference type="PANTHER" id="PTHR47582">
    <property type="entry name" value="P450, PUTATIVE (EUROFUNG)-RELATED"/>
    <property type="match status" value="1"/>
</dbReference>
<dbReference type="GO" id="GO:0020037">
    <property type="term" value="F:heme binding"/>
    <property type="evidence" value="ECO:0007669"/>
    <property type="project" value="InterPro"/>
</dbReference>
<comment type="caution">
    <text evidence="6">The sequence shown here is derived from an EMBL/GenBank/DDBJ whole genome shotgun (WGS) entry which is preliminary data.</text>
</comment>
<dbReference type="SUPFAM" id="SSF48264">
    <property type="entry name" value="Cytochrome P450"/>
    <property type="match status" value="1"/>
</dbReference>
<protein>
    <recommendedName>
        <fullName evidence="8">Cytochrome P450</fullName>
    </recommendedName>
</protein>
<dbReference type="GO" id="GO:0005506">
    <property type="term" value="F:iron ion binding"/>
    <property type="evidence" value="ECO:0007669"/>
    <property type="project" value="InterPro"/>
</dbReference>
<evidence type="ECO:0000313" key="7">
    <source>
        <dbReference type="Proteomes" id="UP001063166"/>
    </source>
</evidence>
<reference evidence="6" key="1">
    <citation type="submission" date="2022-07" db="EMBL/GenBank/DDBJ databases">
        <title>The genome of Lyophyllum shimeji provides insight into the initial evolution of ectomycorrhizal fungal genome.</title>
        <authorList>
            <person name="Kobayashi Y."/>
            <person name="Shibata T."/>
            <person name="Hirakawa H."/>
            <person name="Shigenobu S."/>
            <person name="Nishiyama T."/>
            <person name="Yamada A."/>
            <person name="Hasebe M."/>
            <person name="Kawaguchi M."/>
        </authorList>
    </citation>
    <scope>NUCLEOTIDE SEQUENCE</scope>
    <source>
        <strain evidence="6">AT787</strain>
    </source>
</reference>
<dbReference type="PRINTS" id="PR00465">
    <property type="entry name" value="EP450IV"/>
</dbReference>
<feature type="signal peptide" evidence="5">
    <location>
        <begin position="1"/>
        <end position="23"/>
    </location>
</feature>
<organism evidence="6 7">
    <name type="scientific">Lyophyllum shimeji</name>
    <name type="common">Hon-shimeji</name>
    <name type="synonym">Tricholoma shimeji</name>
    <dbReference type="NCBI Taxonomy" id="47721"/>
    <lineage>
        <taxon>Eukaryota</taxon>
        <taxon>Fungi</taxon>
        <taxon>Dikarya</taxon>
        <taxon>Basidiomycota</taxon>
        <taxon>Agaricomycotina</taxon>
        <taxon>Agaricomycetes</taxon>
        <taxon>Agaricomycetidae</taxon>
        <taxon>Agaricales</taxon>
        <taxon>Tricholomatineae</taxon>
        <taxon>Lyophyllaceae</taxon>
        <taxon>Lyophyllum</taxon>
    </lineage>
</organism>
<dbReference type="Gene3D" id="1.10.630.10">
    <property type="entry name" value="Cytochrome P450"/>
    <property type="match status" value="1"/>
</dbReference>
<keyword evidence="4" id="KW-0408">Iron</keyword>
<dbReference type="EMBL" id="BRPK01000002">
    <property type="protein sequence ID" value="GLB35204.1"/>
    <property type="molecule type" value="Genomic_DNA"/>
</dbReference>
<evidence type="ECO:0000313" key="6">
    <source>
        <dbReference type="EMBL" id="GLB35204.1"/>
    </source>
</evidence>
<evidence type="ECO:0000256" key="2">
    <source>
        <dbReference type="ARBA" id="ARBA00010617"/>
    </source>
</evidence>
<comment type="similarity">
    <text evidence="2">Belongs to the cytochrome P450 family.</text>
</comment>
<keyword evidence="7" id="KW-1185">Reference proteome</keyword>
<dbReference type="InterPro" id="IPR001128">
    <property type="entry name" value="Cyt_P450"/>
</dbReference>
<dbReference type="PANTHER" id="PTHR47582:SF1">
    <property type="entry name" value="P450, PUTATIVE (EUROFUNG)-RELATED"/>
    <property type="match status" value="1"/>
</dbReference>
<name>A0A9P3PGV0_LYOSH</name>